<dbReference type="Proteomes" id="UP000283255">
    <property type="component" value="Unassembled WGS sequence"/>
</dbReference>
<dbReference type="InterPro" id="IPR012796">
    <property type="entry name" value="Lysidine-tRNA-synth_C"/>
</dbReference>
<organism evidence="10 11">
    <name type="scientific">Motilimonas pumila</name>
    <dbReference type="NCBI Taxonomy" id="2303987"/>
    <lineage>
        <taxon>Bacteria</taxon>
        <taxon>Pseudomonadati</taxon>
        <taxon>Pseudomonadota</taxon>
        <taxon>Gammaproteobacteria</taxon>
        <taxon>Alteromonadales</taxon>
        <taxon>Alteromonadales genera incertae sedis</taxon>
        <taxon>Motilimonas</taxon>
    </lineage>
</organism>
<comment type="similarity">
    <text evidence="8">Belongs to the tRNA(Ile)-lysidine synthase family.</text>
</comment>
<dbReference type="EC" id="6.3.4.19" evidence="8"/>
<accession>A0A418YGU1</accession>
<dbReference type="AlphaFoldDB" id="A0A418YGU1"/>
<dbReference type="InterPro" id="IPR011063">
    <property type="entry name" value="TilS/TtcA_N"/>
</dbReference>
<dbReference type="SUPFAM" id="SSF82829">
    <property type="entry name" value="MesJ substrate recognition domain-like"/>
    <property type="match status" value="1"/>
</dbReference>
<dbReference type="GO" id="GO:0032267">
    <property type="term" value="F:tRNA(Ile)-lysidine synthase activity"/>
    <property type="evidence" value="ECO:0007669"/>
    <property type="project" value="UniProtKB-EC"/>
</dbReference>
<dbReference type="NCBIfam" id="TIGR02432">
    <property type="entry name" value="lysidine_TilS_N"/>
    <property type="match status" value="1"/>
</dbReference>
<dbReference type="InterPro" id="IPR012795">
    <property type="entry name" value="tRNA_Ile_lys_synt_N"/>
</dbReference>
<evidence type="ECO:0000259" key="9">
    <source>
        <dbReference type="SMART" id="SM00977"/>
    </source>
</evidence>
<evidence type="ECO:0000256" key="6">
    <source>
        <dbReference type="ARBA" id="ARBA00022840"/>
    </source>
</evidence>
<dbReference type="EMBL" id="QZCH01000005">
    <property type="protein sequence ID" value="RJG49078.1"/>
    <property type="molecule type" value="Genomic_DNA"/>
</dbReference>
<dbReference type="Pfam" id="PF11734">
    <property type="entry name" value="TilS_C"/>
    <property type="match status" value="1"/>
</dbReference>
<dbReference type="OrthoDB" id="9807403at2"/>
<evidence type="ECO:0000256" key="8">
    <source>
        <dbReference type="HAMAP-Rule" id="MF_01161"/>
    </source>
</evidence>
<gene>
    <name evidence="8 10" type="primary">tilS</name>
    <name evidence="10" type="ORF">D1Z90_06850</name>
</gene>
<dbReference type="NCBIfam" id="TIGR02433">
    <property type="entry name" value="lysidine_TilS_C"/>
    <property type="match status" value="1"/>
</dbReference>
<protein>
    <recommendedName>
        <fullName evidence="8">tRNA(Ile)-lysidine synthase</fullName>
        <ecNumber evidence="8">6.3.4.19</ecNumber>
    </recommendedName>
    <alternativeName>
        <fullName evidence="8">tRNA(Ile)-2-lysyl-cytidine synthase</fullName>
    </alternativeName>
    <alternativeName>
        <fullName evidence="8">tRNA(Ile)-lysidine synthetase</fullName>
    </alternativeName>
</protein>
<keyword evidence="2 8" id="KW-0963">Cytoplasm</keyword>
<keyword evidence="4 8" id="KW-0819">tRNA processing</keyword>
<comment type="function">
    <text evidence="8">Ligates lysine onto the cytidine present at position 34 of the AUA codon-specific tRNA(Ile) that contains the anticodon CAU, in an ATP-dependent manner. Cytidine is converted to lysidine, thus changing the amino acid specificity of the tRNA from methionine to isoleucine.</text>
</comment>
<dbReference type="HAMAP" id="MF_01161">
    <property type="entry name" value="tRNA_Ile_lys_synt"/>
    <property type="match status" value="1"/>
</dbReference>
<dbReference type="SUPFAM" id="SSF52402">
    <property type="entry name" value="Adenine nucleotide alpha hydrolases-like"/>
    <property type="match status" value="1"/>
</dbReference>
<dbReference type="Pfam" id="PF09179">
    <property type="entry name" value="TilS"/>
    <property type="match status" value="1"/>
</dbReference>
<reference evidence="10 11" key="2">
    <citation type="submission" date="2019-01" db="EMBL/GenBank/DDBJ databases">
        <title>Motilimonas pumilus sp. nov., isolated from the gut of sea cucumber (Apostichopus japonicus).</title>
        <authorList>
            <person name="Wang F.-Q."/>
            <person name="Ren L.-H."/>
            <person name="Lin Y.-W."/>
            <person name="Sun G.-H."/>
            <person name="Du Z.-J."/>
            <person name="Zhao J.-X."/>
            <person name="Liu X.-J."/>
            <person name="Liu L.-J."/>
        </authorList>
    </citation>
    <scope>NUCLEOTIDE SEQUENCE [LARGE SCALE GENOMIC DNA]</scope>
    <source>
        <strain evidence="10 11">PLHSC7-2</strain>
    </source>
</reference>
<evidence type="ECO:0000256" key="3">
    <source>
        <dbReference type="ARBA" id="ARBA00022598"/>
    </source>
</evidence>
<dbReference type="GO" id="GO:0006400">
    <property type="term" value="P:tRNA modification"/>
    <property type="evidence" value="ECO:0007669"/>
    <property type="project" value="UniProtKB-UniRule"/>
</dbReference>
<feature type="domain" description="Lysidine-tRNA(Ile) synthetase C-terminal" evidence="9">
    <location>
        <begin position="374"/>
        <end position="436"/>
    </location>
</feature>
<dbReference type="InterPro" id="IPR014729">
    <property type="entry name" value="Rossmann-like_a/b/a_fold"/>
</dbReference>
<proteinExistence type="inferred from homology"/>
<dbReference type="Gene3D" id="1.20.59.20">
    <property type="match status" value="1"/>
</dbReference>
<sequence>MAQPSDIVGQVKQQLQAHPNPQRCLALSGGVDSVVLLHILVSLRDSLGFTLSAVHVDHGLSAYAHDWAQFCQQLCRQWQVPLHISKVSVPQHARQSLEANARAARYQALGSALTDGGQLLTAQHQDDQVESFLLAAKRGSGVAGLAAMPMCKSFGQGEHCRPLLACSRQQIEAYAQVNALNWVEDDSNQSTRFDRNFLRLEVLPLLQSRWPQVSQTMARSAELCGEQQALLEHYVTMDLDRCQYTDNSLLIAELASCNPAQRMAIIRLWLKQQGFHCPAAARLKLVWQQVAQAATSAEPEMDFKQFSIRRYQQRLYCVEPLAEIPSKPIPVMPNQTVALANGLTLCLTKACKPNSSDSQAGEHSLGVKAGDCLLTLRYPHSLNMKVTPYKKRQQSLKKVLQGAGIPPWLRPRTGLLYQGDDLVAVIGVCQCERLNHQPIDYRMTLSSAKTS</sequence>
<dbReference type="SUPFAM" id="SSF56037">
    <property type="entry name" value="PheT/TilS domain"/>
    <property type="match status" value="1"/>
</dbReference>
<evidence type="ECO:0000256" key="1">
    <source>
        <dbReference type="ARBA" id="ARBA00004496"/>
    </source>
</evidence>
<dbReference type="GO" id="GO:0005524">
    <property type="term" value="F:ATP binding"/>
    <property type="evidence" value="ECO:0007669"/>
    <property type="project" value="UniProtKB-UniRule"/>
</dbReference>
<evidence type="ECO:0000256" key="2">
    <source>
        <dbReference type="ARBA" id="ARBA00022490"/>
    </source>
</evidence>
<dbReference type="PANTHER" id="PTHR43033">
    <property type="entry name" value="TRNA(ILE)-LYSIDINE SYNTHASE-RELATED"/>
    <property type="match status" value="1"/>
</dbReference>
<comment type="catalytic activity">
    <reaction evidence="7 8">
        <text>cytidine(34) in tRNA(Ile2) + L-lysine + ATP = lysidine(34) in tRNA(Ile2) + AMP + diphosphate + H(+)</text>
        <dbReference type="Rhea" id="RHEA:43744"/>
        <dbReference type="Rhea" id="RHEA-COMP:10625"/>
        <dbReference type="Rhea" id="RHEA-COMP:10670"/>
        <dbReference type="ChEBI" id="CHEBI:15378"/>
        <dbReference type="ChEBI" id="CHEBI:30616"/>
        <dbReference type="ChEBI" id="CHEBI:32551"/>
        <dbReference type="ChEBI" id="CHEBI:33019"/>
        <dbReference type="ChEBI" id="CHEBI:82748"/>
        <dbReference type="ChEBI" id="CHEBI:83665"/>
        <dbReference type="ChEBI" id="CHEBI:456215"/>
        <dbReference type="EC" id="6.3.4.19"/>
    </reaction>
</comment>
<comment type="caution">
    <text evidence="10">The sequence shown here is derived from an EMBL/GenBank/DDBJ whole genome shotgun (WGS) entry which is preliminary data.</text>
</comment>
<dbReference type="SMART" id="SM00977">
    <property type="entry name" value="TilS_C"/>
    <property type="match status" value="1"/>
</dbReference>
<dbReference type="InterPro" id="IPR012094">
    <property type="entry name" value="tRNA_Ile_lys_synt"/>
</dbReference>
<dbReference type="InterPro" id="IPR015262">
    <property type="entry name" value="tRNA_Ile_lys_synt_subst-bd"/>
</dbReference>
<comment type="domain">
    <text evidence="8">The N-terminal region contains the highly conserved SGGXDS motif, predicted to be a P-loop motif involved in ATP binding.</text>
</comment>
<evidence type="ECO:0000256" key="4">
    <source>
        <dbReference type="ARBA" id="ARBA00022694"/>
    </source>
</evidence>
<evidence type="ECO:0000256" key="7">
    <source>
        <dbReference type="ARBA" id="ARBA00048539"/>
    </source>
</evidence>
<dbReference type="PANTHER" id="PTHR43033:SF1">
    <property type="entry name" value="TRNA(ILE)-LYSIDINE SYNTHASE-RELATED"/>
    <property type="match status" value="1"/>
</dbReference>
<dbReference type="GO" id="GO:0005737">
    <property type="term" value="C:cytoplasm"/>
    <property type="evidence" value="ECO:0007669"/>
    <property type="project" value="UniProtKB-SubCell"/>
</dbReference>
<comment type="subcellular location">
    <subcellularLocation>
        <location evidence="1 8">Cytoplasm</location>
    </subcellularLocation>
</comment>
<dbReference type="CDD" id="cd01992">
    <property type="entry name" value="TilS_N"/>
    <property type="match status" value="1"/>
</dbReference>
<name>A0A418YGU1_9GAMM</name>
<evidence type="ECO:0000313" key="11">
    <source>
        <dbReference type="Proteomes" id="UP000283255"/>
    </source>
</evidence>
<keyword evidence="5 8" id="KW-0547">Nucleotide-binding</keyword>
<keyword evidence="11" id="KW-1185">Reference proteome</keyword>
<keyword evidence="3 8" id="KW-0436">Ligase</keyword>
<feature type="binding site" evidence="8">
    <location>
        <begin position="28"/>
        <end position="33"/>
    </location>
    <ligand>
        <name>ATP</name>
        <dbReference type="ChEBI" id="CHEBI:30616"/>
    </ligand>
</feature>
<reference evidence="10 11" key="1">
    <citation type="submission" date="2018-09" db="EMBL/GenBank/DDBJ databases">
        <authorList>
            <person name="Wang F."/>
        </authorList>
    </citation>
    <scope>NUCLEOTIDE SEQUENCE [LARGE SCALE GENOMIC DNA]</scope>
    <source>
        <strain evidence="10 11">PLHSC7-2</strain>
    </source>
</reference>
<dbReference type="Pfam" id="PF01171">
    <property type="entry name" value="ATP_bind_3"/>
    <property type="match status" value="1"/>
</dbReference>
<evidence type="ECO:0000256" key="5">
    <source>
        <dbReference type="ARBA" id="ARBA00022741"/>
    </source>
</evidence>
<dbReference type="RefSeq" id="WP_119910009.1">
    <property type="nucleotide sequence ID" value="NZ_QZCH01000005.1"/>
</dbReference>
<keyword evidence="6 8" id="KW-0067">ATP-binding</keyword>
<dbReference type="Gene3D" id="3.40.50.620">
    <property type="entry name" value="HUPs"/>
    <property type="match status" value="1"/>
</dbReference>
<evidence type="ECO:0000313" key="10">
    <source>
        <dbReference type="EMBL" id="RJG49078.1"/>
    </source>
</evidence>